<keyword evidence="4" id="KW-1185">Reference proteome</keyword>
<dbReference type="AlphaFoldDB" id="A0A0W1RQK2"/>
<organism evidence="3 4">
    <name type="scientific">Haloferax profundi</name>
    <dbReference type="NCBI Taxonomy" id="1544718"/>
    <lineage>
        <taxon>Archaea</taxon>
        <taxon>Methanobacteriati</taxon>
        <taxon>Methanobacteriota</taxon>
        <taxon>Stenosarchaea group</taxon>
        <taxon>Halobacteria</taxon>
        <taxon>Halobacteriales</taxon>
        <taxon>Haloferacaceae</taxon>
        <taxon>Haloferax</taxon>
    </lineage>
</organism>
<sequence>MKQNVGSLDKGVRIALGLFLTVVSMSATYLRPWDVPTTAGVAGVSLLVAAVLFVTATTETCLLYSVLGIDTLDG</sequence>
<evidence type="ECO:0000259" key="2">
    <source>
        <dbReference type="Pfam" id="PF11127"/>
    </source>
</evidence>
<comment type="caution">
    <text evidence="3">The sequence shown here is derived from an EMBL/GenBank/DDBJ whole genome shotgun (WGS) entry which is preliminary data.</text>
</comment>
<accession>A0A0W1RQK2</accession>
<gene>
    <name evidence="3" type="ORF">AUR66_02890</name>
</gene>
<feature type="transmembrane region" description="Helical" evidence="1">
    <location>
        <begin position="42"/>
        <end position="67"/>
    </location>
</feature>
<protein>
    <recommendedName>
        <fullName evidence="2">Inner membrane protein YgaP-like transmembrane domain-containing protein</fullName>
    </recommendedName>
</protein>
<keyword evidence="1" id="KW-0812">Transmembrane</keyword>
<name>A0A0W1RQK2_9EURY</name>
<evidence type="ECO:0000313" key="4">
    <source>
        <dbReference type="Proteomes" id="UP000053157"/>
    </source>
</evidence>
<dbReference type="Proteomes" id="UP000053157">
    <property type="component" value="Unassembled WGS sequence"/>
</dbReference>
<dbReference type="Pfam" id="PF11127">
    <property type="entry name" value="YgaP-like_TM"/>
    <property type="match status" value="1"/>
</dbReference>
<dbReference type="OrthoDB" id="100832at2157"/>
<dbReference type="RefSeq" id="WP_058573268.1">
    <property type="nucleotide sequence ID" value="NZ_LOPV01000521.1"/>
</dbReference>
<dbReference type="EMBL" id="LOPV01000521">
    <property type="protein sequence ID" value="KTG15867.1"/>
    <property type="molecule type" value="Genomic_DNA"/>
</dbReference>
<evidence type="ECO:0000256" key="1">
    <source>
        <dbReference type="SAM" id="Phobius"/>
    </source>
</evidence>
<proteinExistence type="predicted"/>
<keyword evidence="1" id="KW-1133">Transmembrane helix</keyword>
<reference evidence="3 4" key="1">
    <citation type="submission" date="2015-12" db="EMBL/GenBank/DDBJ databases">
        <title>Haloferax profundi sp. nov. isolated from the Discovery deep brine-seawater interface in the Red Sea.</title>
        <authorList>
            <person name="Zhang G."/>
            <person name="Stingl U."/>
            <person name="Rashid M."/>
        </authorList>
    </citation>
    <scope>NUCLEOTIDE SEQUENCE [LARGE SCALE GENOMIC DNA]</scope>
    <source>
        <strain evidence="3 4">SB29</strain>
    </source>
</reference>
<keyword evidence="1" id="KW-0472">Membrane</keyword>
<dbReference type="InterPro" id="IPR021309">
    <property type="entry name" value="YgaP-like_TM"/>
</dbReference>
<feature type="domain" description="Inner membrane protein YgaP-like transmembrane" evidence="2">
    <location>
        <begin position="1"/>
        <end position="71"/>
    </location>
</feature>
<feature type="transmembrane region" description="Helical" evidence="1">
    <location>
        <begin position="12"/>
        <end position="30"/>
    </location>
</feature>
<dbReference type="Gene3D" id="6.10.140.1340">
    <property type="match status" value="1"/>
</dbReference>
<evidence type="ECO:0000313" key="3">
    <source>
        <dbReference type="EMBL" id="KTG15867.1"/>
    </source>
</evidence>